<reference evidence="4" key="1">
    <citation type="submission" date="2023-07" db="EMBL/GenBank/DDBJ databases">
        <title>Chromosome-level genome assembly of Artemia franciscana.</title>
        <authorList>
            <person name="Jo E."/>
        </authorList>
    </citation>
    <scope>NUCLEOTIDE SEQUENCE</scope>
    <source>
        <tissue evidence="4">Whole body</tissue>
    </source>
</reference>
<accession>A0AA88HLI4</accession>
<dbReference type="GO" id="GO:0005886">
    <property type="term" value="C:plasma membrane"/>
    <property type="evidence" value="ECO:0007669"/>
    <property type="project" value="TreeGrafter"/>
</dbReference>
<dbReference type="Pfam" id="PF00191">
    <property type="entry name" value="Annexin"/>
    <property type="match status" value="3"/>
</dbReference>
<dbReference type="GO" id="GO:0005544">
    <property type="term" value="F:calcium-dependent phospholipid binding"/>
    <property type="evidence" value="ECO:0007669"/>
    <property type="project" value="InterPro"/>
</dbReference>
<dbReference type="AlphaFoldDB" id="A0AA88HLI4"/>
<sequence>MMKYFELVSKITLWTMDKKSESEGKLNVDVTESDSRLEDVQYDLPPSYDQVMDQPSNISRKIGWCVDVDSAECPSFQTSATPCMDRNEALSPTLLPAVPFDPDEDCQMLKSFSKGIFGTDEKAVIGVMGKRTWKQRLDVCEAYQNRYGKSFTKKLSSSLARVLIMRPQLYLAYDLYEAIHHTETRSSSNSDGSTYSETVHSPLHRNIIEIICSRSPEELKDLKIRYENELKSKNDLIKEIKKYTSGKLSMLLNMLLTETRDFVGINEQKVQVDVQRLNQCDGSVEDKLFIINLFGMNSVPYVERVAEVFQVQTRTHISELIGLYFSKNNKEALLALYECMIDRGSYYANALRHAMTKRDMDTILRIVATTCETDLGRIKNLYNQRYQKTLEEGIDKHASGTTKHILLAFCGNPRS</sequence>
<keyword evidence="3" id="KW-0041">Annexin</keyword>
<evidence type="ECO:0000313" key="4">
    <source>
        <dbReference type="EMBL" id="KAK2711168.1"/>
    </source>
</evidence>
<dbReference type="Proteomes" id="UP001187531">
    <property type="component" value="Unassembled WGS sequence"/>
</dbReference>
<gene>
    <name evidence="4" type="ORF">QYM36_012373</name>
</gene>
<dbReference type="InterPro" id="IPR037104">
    <property type="entry name" value="Annexin_sf"/>
</dbReference>
<dbReference type="PROSITE" id="PS51897">
    <property type="entry name" value="ANNEXIN_2"/>
    <property type="match status" value="1"/>
</dbReference>
<evidence type="ECO:0000256" key="1">
    <source>
        <dbReference type="ARBA" id="ARBA00007831"/>
    </source>
</evidence>
<dbReference type="GO" id="GO:0005509">
    <property type="term" value="F:calcium ion binding"/>
    <property type="evidence" value="ECO:0007669"/>
    <property type="project" value="InterPro"/>
</dbReference>
<evidence type="ECO:0000256" key="2">
    <source>
        <dbReference type="ARBA" id="ARBA00022737"/>
    </source>
</evidence>
<evidence type="ECO:0000256" key="3">
    <source>
        <dbReference type="ARBA" id="ARBA00023216"/>
    </source>
</evidence>
<comment type="caution">
    <text evidence="4">The sequence shown here is derived from an EMBL/GenBank/DDBJ whole genome shotgun (WGS) entry which is preliminary data.</text>
</comment>
<dbReference type="EMBL" id="JAVRJZ010000016">
    <property type="protein sequence ID" value="KAK2711168.1"/>
    <property type="molecule type" value="Genomic_DNA"/>
</dbReference>
<dbReference type="PANTHER" id="PTHR10502">
    <property type="entry name" value="ANNEXIN"/>
    <property type="match status" value="1"/>
</dbReference>
<dbReference type="GO" id="GO:0005737">
    <property type="term" value="C:cytoplasm"/>
    <property type="evidence" value="ECO:0007669"/>
    <property type="project" value="TreeGrafter"/>
</dbReference>
<dbReference type="SUPFAM" id="SSF47874">
    <property type="entry name" value="Annexin"/>
    <property type="match status" value="1"/>
</dbReference>
<evidence type="ECO:0000313" key="5">
    <source>
        <dbReference type="Proteomes" id="UP001187531"/>
    </source>
</evidence>
<dbReference type="Gene3D" id="1.10.220.10">
    <property type="entry name" value="Annexin"/>
    <property type="match status" value="3"/>
</dbReference>
<evidence type="ECO:0008006" key="6">
    <source>
        <dbReference type="Google" id="ProtNLM"/>
    </source>
</evidence>
<dbReference type="SMART" id="SM00335">
    <property type="entry name" value="ANX"/>
    <property type="match status" value="3"/>
</dbReference>
<comment type="similarity">
    <text evidence="1">Belongs to the annexin family.</text>
</comment>
<protein>
    <recommendedName>
        <fullName evidence="6">Annexin</fullName>
    </recommendedName>
</protein>
<organism evidence="4 5">
    <name type="scientific">Artemia franciscana</name>
    <name type="common">Brine shrimp</name>
    <name type="synonym">Artemia sanfranciscana</name>
    <dbReference type="NCBI Taxonomy" id="6661"/>
    <lineage>
        <taxon>Eukaryota</taxon>
        <taxon>Metazoa</taxon>
        <taxon>Ecdysozoa</taxon>
        <taxon>Arthropoda</taxon>
        <taxon>Crustacea</taxon>
        <taxon>Branchiopoda</taxon>
        <taxon>Anostraca</taxon>
        <taxon>Artemiidae</taxon>
        <taxon>Artemia</taxon>
    </lineage>
</organism>
<dbReference type="GO" id="GO:0001786">
    <property type="term" value="F:phosphatidylserine binding"/>
    <property type="evidence" value="ECO:0007669"/>
    <property type="project" value="TreeGrafter"/>
</dbReference>
<name>A0AA88HLI4_ARTSF</name>
<dbReference type="PANTHER" id="PTHR10502:SF102">
    <property type="entry name" value="ANNEXIN B11"/>
    <property type="match status" value="1"/>
</dbReference>
<keyword evidence="2" id="KW-0677">Repeat</keyword>
<proteinExistence type="inferred from homology"/>
<dbReference type="InterPro" id="IPR018502">
    <property type="entry name" value="Annexin_repeat"/>
</dbReference>
<keyword evidence="5" id="KW-1185">Reference proteome</keyword>